<dbReference type="PANTHER" id="PTHR28027:SF2">
    <property type="entry name" value="TRANSCRIPTIONAL REGULATOR MIT1"/>
    <property type="match status" value="1"/>
</dbReference>
<sequence>MASQSPLNPTFKGHVATTWDALLLFEACLQGQINHVPRRPHDRERQELISSGNIFIYEEHASGIKRWTDGISWSPSRILGNFLIYRELDKPFPPGEKKRALKRKRGSQGVNKATPRSNSTVLDPATIARDPERSLVGSLVDSYLFKERGLVKKTISITFQGVPHHLVSYYSIEDVDNKSLMTPSESNFFHNIKPRTELVMSQNFRNPVDEVTLFGQEDNGFMGANAHFYNMGTHVANFSPHQHVAHVADYGSQVMMSQALPVSTMAVAPMAAYSRADYEYLAQQHPSHDHFEAQVEAQAQAEAQARYAHRQHSFQYHDHIPQGQLPQEALHHQQMQQQQMQQQQMHHHQQQLQRQQQLQHQMHAIQLQQQQQQFHHQMHQPQPDEQRQHQLSHPSPHQQDVQADEQQQNGEGFDWSNYQGPNDYYYPQQP</sequence>
<organism evidence="3 4">
    <name type="scientific">Trichoderma harzianum</name>
    <name type="common">Hypocrea lixii</name>
    <dbReference type="NCBI Taxonomy" id="5544"/>
    <lineage>
        <taxon>Eukaryota</taxon>
        <taxon>Fungi</taxon>
        <taxon>Dikarya</taxon>
        <taxon>Ascomycota</taxon>
        <taxon>Pezizomycotina</taxon>
        <taxon>Sordariomycetes</taxon>
        <taxon>Hypocreomycetidae</taxon>
        <taxon>Hypocreales</taxon>
        <taxon>Hypocreaceae</taxon>
        <taxon>Trichoderma</taxon>
    </lineage>
</organism>
<comment type="similarity">
    <text evidence="1">Belongs to the MIT1/WOR1 family.</text>
</comment>
<feature type="compositionally biased region" description="Polar residues" evidence="2">
    <location>
        <begin position="108"/>
        <end position="120"/>
    </location>
</feature>
<accession>A0A0F9XEB1</accession>
<dbReference type="AlphaFoldDB" id="A0A0F9XEB1"/>
<protein>
    <submittedName>
        <fullName evidence="3">Gti1/Pac2 family protein</fullName>
    </submittedName>
</protein>
<dbReference type="Pfam" id="PF09729">
    <property type="entry name" value="Gti1_Pac2"/>
    <property type="match status" value="1"/>
</dbReference>
<dbReference type="InterPro" id="IPR018608">
    <property type="entry name" value="Gti1/Pac2"/>
</dbReference>
<evidence type="ECO:0000256" key="1">
    <source>
        <dbReference type="ARBA" id="ARBA00008359"/>
    </source>
</evidence>
<feature type="region of interest" description="Disordered" evidence="2">
    <location>
        <begin position="328"/>
        <end position="430"/>
    </location>
</feature>
<name>A0A0F9XEB1_TRIHA</name>
<reference evidence="4" key="1">
    <citation type="journal article" date="2015" name="Genome Announc.">
        <title>Draft whole-genome sequence of the biocontrol agent Trichoderma harzianum T6776.</title>
        <authorList>
            <person name="Baroncelli R."/>
            <person name="Piaggeschi G."/>
            <person name="Fiorini L."/>
            <person name="Bertolini E."/>
            <person name="Zapparata A."/>
            <person name="Pe M.E."/>
            <person name="Sarrocco S."/>
            <person name="Vannacci G."/>
        </authorList>
    </citation>
    <scope>NUCLEOTIDE SEQUENCE [LARGE SCALE GENOMIC DNA]</scope>
    <source>
        <strain evidence="4">T6776</strain>
    </source>
</reference>
<evidence type="ECO:0000313" key="4">
    <source>
        <dbReference type="Proteomes" id="UP000034112"/>
    </source>
</evidence>
<evidence type="ECO:0000256" key="2">
    <source>
        <dbReference type="SAM" id="MobiDB-lite"/>
    </source>
</evidence>
<feature type="region of interest" description="Disordered" evidence="2">
    <location>
        <begin position="95"/>
        <end position="120"/>
    </location>
</feature>
<dbReference type="OrthoDB" id="5319641at2759"/>
<comment type="caution">
    <text evidence="3">The sequence shown here is derived from an EMBL/GenBank/DDBJ whole genome shotgun (WGS) entry which is preliminary data.</text>
</comment>
<dbReference type="GO" id="GO:0003677">
    <property type="term" value="F:DNA binding"/>
    <property type="evidence" value="ECO:0007669"/>
    <property type="project" value="TreeGrafter"/>
</dbReference>
<dbReference type="EMBL" id="JOKZ01000110">
    <property type="protein sequence ID" value="KKP03421.1"/>
    <property type="molecule type" value="Genomic_DNA"/>
</dbReference>
<evidence type="ECO:0000313" key="3">
    <source>
        <dbReference type="EMBL" id="KKP03421.1"/>
    </source>
</evidence>
<gene>
    <name evidence="3" type="ORF">THAR02_04450</name>
</gene>
<dbReference type="PANTHER" id="PTHR28027">
    <property type="entry name" value="TRANSCRIPTIONAL REGULATOR MIT1"/>
    <property type="match status" value="1"/>
</dbReference>
<dbReference type="OMA" id="IGFPTHT"/>
<dbReference type="Proteomes" id="UP000034112">
    <property type="component" value="Unassembled WGS sequence"/>
</dbReference>
<feature type="compositionally biased region" description="Low complexity" evidence="2">
    <location>
        <begin position="389"/>
        <end position="408"/>
    </location>
</feature>
<proteinExistence type="inferred from homology"/>
<feature type="compositionally biased region" description="Low complexity" evidence="2">
    <location>
        <begin position="332"/>
        <end position="381"/>
    </location>
</feature>